<evidence type="ECO:0000313" key="2">
    <source>
        <dbReference type="Proteomes" id="UP000014500"/>
    </source>
</evidence>
<proteinExistence type="predicted"/>
<dbReference type="PhylomeDB" id="T1IM92"/>
<dbReference type="Proteomes" id="UP000014500">
    <property type="component" value="Unassembled WGS sequence"/>
</dbReference>
<organism evidence="1 2">
    <name type="scientific">Strigamia maritima</name>
    <name type="common">European centipede</name>
    <name type="synonym">Geophilus maritimus</name>
    <dbReference type="NCBI Taxonomy" id="126957"/>
    <lineage>
        <taxon>Eukaryota</taxon>
        <taxon>Metazoa</taxon>
        <taxon>Ecdysozoa</taxon>
        <taxon>Arthropoda</taxon>
        <taxon>Myriapoda</taxon>
        <taxon>Chilopoda</taxon>
        <taxon>Pleurostigmophora</taxon>
        <taxon>Geophilomorpha</taxon>
        <taxon>Linotaeniidae</taxon>
        <taxon>Strigamia</taxon>
    </lineage>
</organism>
<dbReference type="AlphaFoldDB" id="T1IM92"/>
<protein>
    <submittedName>
        <fullName evidence="1">Uncharacterized protein</fullName>
    </submittedName>
</protein>
<dbReference type="EnsemblMetazoa" id="SMAR002089-RA">
    <property type="protein sequence ID" value="SMAR002089-PA"/>
    <property type="gene ID" value="SMAR002089"/>
</dbReference>
<name>T1IM92_STRMM</name>
<evidence type="ECO:0000313" key="1">
    <source>
        <dbReference type="EnsemblMetazoa" id="SMAR002089-PA"/>
    </source>
</evidence>
<dbReference type="STRING" id="126957.T1IM92"/>
<dbReference type="HOGENOM" id="CLU_1143815_0_0_1"/>
<dbReference type="EMBL" id="JH430995">
    <property type="status" value="NOT_ANNOTATED_CDS"/>
    <property type="molecule type" value="Genomic_DNA"/>
</dbReference>
<sequence>MKGHKRVHRVTNYNAYTREDVVNFLNNGWQLGVAIGGVEESKISDSNYRVHLAYYTNFHKKYPRSILGSMVCKTACYEKYCDWGGMHNLHTGLSLIKILPKKWLFSIPCIGGLPVKLTSIIGKEIEYDASKPPEEIMEKLRNGMQSHIDKNQIIPGNKIRALRERFIDTSTEHYKNWGTHNSKPIIERKFDVQISNEDSWEELQNANQEINNLRQFEITQELYYDYMAHQSKEELITAKNHRI</sequence>
<accession>T1IM92</accession>
<reference evidence="2" key="1">
    <citation type="submission" date="2011-05" db="EMBL/GenBank/DDBJ databases">
        <authorList>
            <person name="Richards S.R."/>
            <person name="Qu J."/>
            <person name="Jiang H."/>
            <person name="Jhangiani S.N."/>
            <person name="Agravi P."/>
            <person name="Goodspeed R."/>
            <person name="Gross S."/>
            <person name="Mandapat C."/>
            <person name="Jackson L."/>
            <person name="Mathew T."/>
            <person name="Pu L."/>
            <person name="Thornton R."/>
            <person name="Saada N."/>
            <person name="Wilczek-Boney K.B."/>
            <person name="Lee S."/>
            <person name="Kovar C."/>
            <person name="Wu Y."/>
            <person name="Scherer S.E."/>
            <person name="Worley K.C."/>
            <person name="Muzny D.M."/>
            <person name="Gibbs R."/>
        </authorList>
    </citation>
    <scope>NUCLEOTIDE SEQUENCE</scope>
    <source>
        <strain evidence="2">Brora</strain>
    </source>
</reference>
<keyword evidence="2" id="KW-1185">Reference proteome</keyword>
<reference evidence="1" key="2">
    <citation type="submission" date="2015-02" db="UniProtKB">
        <authorList>
            <consortium name="EnsemblMetazoa"/>
        </authorList>
    </citation>
    <scope>IDENTIFICATION</scope>
</reference>